<dbReference type="GO" id="GO:0016491">
    <property type="term" value="F:oxidoreductase activity"/>
    <property type="evidence" value="ECO:0007669"/>
    <property type="project" value="InterPro"/>
</dbReference>
<dbReference type="Gene3D" id="3.40.30.10">
    <property type="entry name" value="Glutaredoxin"/>
    <property type="match status" value="1"/>
</dbReference>
<dbReference type="SUPFAM" id="SSF52833">
    <property type="entry name" value="Thioredoxin-like"/>
    <property type="match status" value="1"/>
</dbReference>
<evidence type="ECO:0000256" key="2">
    <source>
        <dbReference type="ARBA" id="ARBA00022748"/>
    </source>
</evidence>
<dbReference type="PANTHER" id="PTHR42852">
    <property type="entry name" value="THIOL:DISULFIDE INTERCHANGE PROTEIN DSBE"/>
    <property type="match status" value="1"/>
</dbReference>
<dbReference type="Proteomes" id="UP000783796">
    <property type="component" value="Unassembled WGS sequence"/>
</dbReference>
<evidence type="ECO:0000259" key="5">
    <source>
        <dbReference type="PROSITE" id="PS51352"/>
    </source>
</evidence>
<protein>
    <submittedName>
        <fullName evidence="6">AhpC/TSA family protein</fullName>
    </submittedName>
</protein>
<proteinExistence type="predicted"/>
<reference evidence="6" key="1">
    <citation type="journal article" date="2021" name="PeerJ">
        <title>Extensive microbial diversity within the chicken gut microbiome revealed by metagenomics and culture.</title>
        <authorList>
            <person name="Gilroy R."/>
            <person name="Ravi A."/>
            <person name="Getino M."/>
            <person name="Pursley I."/>
            <person name="Horton D.L."/>
            <person name="Alikhan N.F."/>
            <person name="Baker D."/>
            <person name="Gharbi K."/>
            <person name="Hall N."/>
            <person name="Watson M."/>
            <person name="Adriaenssens E.M."/>
            <person name="Foster-Nyarko E."/>
            <person name="Jarju S."/>
            <person name="Secka A."/>
            <person name="Antonio M."/>
            <person name="Oren A."/>
            <person name="Chaudhuri R.R."/>
            <person name="La Ragione R."/>
            <person name="Hildebrand F."/>
            <person name="Pallen M.J."/>
        </authorList>
    </citation>
    <scope>NUCLEOTIDE SEQUENCE</scope>
    <source>
        <strain evidence="6">G4-2901</strain>
    </source>
</reference>
<gene>
    <name evidence="6" type="ORF">H9777_13135</name>
</gene>
<dbReference type="InterPro" id="IPR013766">
    <property type="entry name" value="Thioredoxin_domain"/>
</dbReference>
<dbReference type="InterPro" id="IPR050553">
    <property type="entry name" value="Thioredoxin_ResA/DsbE_sf"/>
</dbReference>
<reference evidence="6" key="2">
    <citation type="submission" date="2021-04" db="EMBL/GenBank/DDBJ databases">
        <authorList>
            <person name="Gilroy R."/>
        </authorList>
    </citation>
    <scope>NUCLEOTIDE SEQUENCE</scope>
    <source>
        <strain evidence="6">G4-2901</strain>
    </source>
</reference>
<name>A0A948WYJ5_9BACT</name>
<dbReference type="EMBL" id="JAHLFW010000110">
    <property type="protein sequence ID" value="MBU3839221.1"/>
    <property type="molecule type" value="Genomic_DNA"/>
</dbReference>
<dbReference type="InterPro" id="IPR017937">
    <property type="entry name" value="Thioredoxin_CS"/>
</dbReference>
<evidence type="ECO:0000256" key="4">
    <source>
        <dbReference type="ARBA" id="ARBA00023284"/>
    </source>
</evidence>
<dbReference type="Pfam" id="PF14289">
    <property type="entry name" value="DUF4369"/>
    <property type="match status" value="1"/>
</dbReference>
<dbReference type="InterPro" id="IPR000866">
    <property type="entry name" value="AhpC/TSA"/>
</dbReference>
<dbReference type="GO" id="GO:0017004">
    <property type="term" value="P:cytochrome complex assembly"/>
    <property type="evidence" value="ECO:0007669"/>
    <property type="project" value="UniProtKB-KW"/>
</dbReference>
<dbReference type="CDD" id="cd02966">
    <property type="entry name" value="TlpA_like_family"/>
    <property type="match status" value="1"/>
</dbReference>
<comment type="caution">
    <text evidence="6">The sequence shown here is derived from an EMBL/GenBank/DDBJ whole genome shotgun (WGS) entry which is preliminary data.</text>
</comment>
<dbReference type="PROSITE" id="PS51257">
    <property type="entry name" value="PROKAR_LIPOPROTEIN"/>
    <property type="match status" value="1"/>
</dbReference>
<dbReference type="GO" id="GO:0030313">
    <property type="term" value="C:cell envelope"/>
    <property type="evidence" value="ECO:0007669"/>
    <property type="project" value="UniProtKB-SubCell"/>
</dbReference>
<accession>A0A948WYJ5</accession>
<evidence type="ECO:0000313" key="6">
    <source>
        <dbReference type="EMBL" id="MBU3839221.1"/>
    </source>
</evidence>
<evidence type="ECO:0000313" key="7">
    <source>
        <dbReference type="Proteomes" id="UP000783796"/>
    </source>
</evidence>
<sequence length="366" mass="40471">MKKGLLFAAVGVMALAACQEKGGYTINGTIAGAKDGEYVYMRYYDGREAFTLDSAIVKNGKFEFKGMPDSVFAPKFIIYGNEDQNINATVFVEDGTINVDMVEGNSKVSGTPSNDAFAAFIEKYSGFENQMTAIATTFRTDTTLTDVQKDSLVEAYDKVSEECMDYVYAQTEANINNAVGAYMLQSNGLSFEVEQANALLEKLPQKFLASSAMTRLKEHVDNAMNTVVGKKYIDFTMNTPEGETVKLSDFVGKNKYTLIDFWASWCGPCRQEMPNVVDAYKQFKSKGFGIVGVSLDKDADKWKQAIKDLNITWPQMSDLKAWQCEGAKLYGVRAIPATVLVDQEGNIVARDLRGEDIAAKLEELLK</sequence>
<dbReference type="InterPro" id="IPR025380">
    <property type="entry name" value="DUF4369"/>
</dbReference>
<dbReference type="Pfam" id="PF00578">
    <property type="entry name" value="AhpC-TSA"/>
    <property type="match status" value="1"/>
</dbReference>
<dbReference type="AlphaFoldDB" id="A0A948WYJ5"/>
<dbReference type="GO" id="GO:0016209">
    <property type="term" value="F:antioxidant activity"/>
    <property type="evidence" value="ECO:0007669"/>
    <property type="project" value="InterPro"/>
</dbReference>
<dbReference type="PROSITE" id="PS00194">
    <property type="entry name" value="THIOREDOXIN_1"/>
    <property type="match status" value="1"/>
</dbReference>
<dbReference type="PANTHER" id="PTHR42852:SF6">
    <property type="entry name" value="THIOL:DISULFIDE INTERCHANGE PROTEIN DSBE"/>
    <property type="match status" value="1"/>
</dbReference>
<dbReference type="InterPro" id="IPR036249">
    <property type="entry name" value="Thioredoxin-like_sf"/>
</dbReference>
<comment type="subcellular location">
    <subcellularLocation>
        <location evidence="1">Cell envelope</location>
    </subcellularLocation>
</comment>
<keyword evidence="4" id="KW-0676">Redox-active center</keyword>
<evidence type="ECO:0000256" key="1">
    <source>
        <dbReference type="ARBA" id="ARBA00004196"/>
    </source>
</evidence>
<evidence type="ECO:0000256" key="3">
    <source>
        <dbReference type="ARBA" id="ARBA00023157"/>
    </source>
</evidence>
<feature type="domain" description="Thioredoxin" evidence="5">
    <location>
        <begin position="226"/>
        <end position="366"/>
    </location>
</feature>
<organism evidence="6 7">
    <name type="scientific">Candidatus Phocaeicola faecigallinarum</name>
    <dbReference type="NCBI Taxonomy" id="2838732"/>
    <lineage>
        <taxon>Bacteria</taxon>
        <taxon>Pseudomonadati</taxon>
        <taxon>Bacteroidota</taxon>
        <taxon>Bacteroidia</taxon>
        <taxon>Bacteroidales</taxon>
        <taxon>Bacteroidaceae</taxon>
        <taxon>Phocaeicola</taxon>
    </lineage>
</organism>
<keyword evidence="2" id="KW-0201">Cytochrome c-type biogenesis</keyword>
<keyword evidence="3" id="KW-1015">Disulfide bond</keyword>
<dbReference type="PROSITE" id="PS51352">
    <property type="entry name" value="THIOREDOXIN_2"/>
    <property type="match status" value="1"/>
</dbReference>